<evidence type="ECO:0000313" key="7">
    <source>
        <dbReference type="Proteomes" id="UP000315252"/>
    </source>
</evidence>
<reference evidence="6 7" key="1">
    <citation type="submission" date="2019-06" db="EMBL/GenBank/DDBJ databases">
        <title>Whole genome sequence for Rhodospirillaceae sp. R148.</title>
        <authorList>
            <person name="Wang G."/>
        </authorList>
    </citation>
    <scope>NUCLEOTIDE SEQUENCE [LARGE SCALE GENOMIC DNA]</scope>
    <source>
        <strain evidence="6 7">R148</strain>
    </source>
</reference>
<organism evidence="6 7">
    <name type="scientific">Denitrobaculum tricleocarpae</name>
    <dbReference type="NCBI Taxonomy" id="2591009"/>
    <lineage>
        <taxon>Bacteria</taxon>
        <taxon>Pseudomonadati</taxon>
        <taxon>Pseudomonadota</taxon>
        <taxon>Alphaproteobacteria</taxon>
        <taxon>Rhodospirillales</taxon>
        <taxon>Rhodospirillaceae</taxon>
        <taxon>Denitrobaculum</taxon>
    </lineage>
</organism>
<dbReference type="Pfam" id="PF19289">
    <property type="entry name" value="PmbA_TldD_3rd"/>
    <property type="match status" value="1"/>
</dbReference>
<feature type="domain" description="Metalloprotease TldD/E central" evidence="5">
    <location>
        <begin position="118"/>
        <end position="223"/>
    </location>
</feature>
<dbReference type="InterPro" id="IPR002510">
    <property type="entry name" value="Metalloprtase-TldD/E_N"/>
</dbReference>
<evidence type="ECO:0000256" key="1">
    <source>
        <dbReference type="ARBA" id="ARBA00005836"/>
    </source>
</evidence>
<dbReference type="PANTHER" id="PTHR43421">
    <property type="entry name" value="METALLOPROTEASE PMBA"/>
    <property type="match status" value="1"/>
</dbReference>
<dbReference type="GO" id="GO:0008237">
    <property type="term" value="F:metallopeptidase activity"/>
    <property type="evidence" value="ECO:0007669"/>
    <property type="project" value="InterPro"/>
</dbReference>
<dbReference type="GO" id="GO:0006508">
    <property type="term" value="P:proteolysis"/>
    <property type="evidence" value="ECO:0007669"/>
    <property type="project" value="InterPro"/>
</dbReference>
<dbReference type="Proteomes" id="UP000315252">
    <property type="component" value="Unassembled WGS sequence"/>
</dbReference>
<dbReference type="PANTHER" id="PTHR43421:SF1">
    <property type="entry name" value="METALLOPROTEASE PMBA"/>
    <property type="match status" value="1"/>
</dbReference>
<evidence type="ECO:0000259" key="4">
    <source>
        <dbReference type="Pfam" id="PF19289"/>
    </source>
</evidence>
<feature type="compositionally biased region" description="Polar residues" evidence="2">
    <location>
        <begin position="328"/>
        <end position="337"/>
    </location>
</feature>
<accession>A0A545U1U2</accession>
<dbReference type="InterPro" id="IPR045570">
    <property type="entry name" value="Metalloprtase-TldD/E_cen_dom"/>
</dbReference>
<proteinExistence type="inferred from homology"/>
<dbReference type="OrthoDB" id="9803618at2"/>
<dbReference type="InterPro" id="IPR035068">
    <property type="entry name" value="TldD/PmbA_N"/>
</dbReference>
<protein>
    <submittedName>
        <fullName evidence="6">TldD/PmbA family protein</fullName>
    </submittedName>
</protein>
<dbReference type="Gene3D" id="3.30.2290.10">
    <property type="entry name" value="PmbA/TldD superfamily"/>
    <property type="match status" value="1"/>
</dbReference>
<dbReference type="Pfam" id="PF19290">
    <property type="entry name" value="PmbA_TldD_2nd"/>
    <property type="match status" value="1"/>
</dbReference>
<dbReference type="AlphaFoldDB" id="A0A545U1U2"/>
<feature type="domain" description="Metalloprotease TldD/E C-terminal" evidence="4">
    <location>
        <begin position="230"/>
        <end position="446"/>
    </location>
</feature>
<evidence type="ECO:0000256" key="2">
    <source>
        <dbReference type="SAM" id="MobiDB-lite"/>
    </source>
</evidence>
<evidence type="ECO:0000313" key="6">
    <source>
        <dbReference type="EMBL" id="TQV83447.1"/>
    </source>
</evidence>
<keyword evidence="7" id="KW-1185">Reference proteome</keyword>
<dbReference type="Pfam" id="PF01523">
    <property type="entry name" value="PmbA_TldD_1st"/>
    <property type="match status" value="1"/>
</dbReference>
<evidence type="ECO:0000259" key="3">
    <source>
        <dbReference type="Pfam" id="PF01523"/>
    </source>
</evidence>
<comment type="similarity">
    <text evidence="1">Belongs to the peptidase U62 family.</text>
</comment>
<dbReference type="RefSeq" id="WP_142894684.1">
    <property type="nucleotide sequence ID" value="NZ_ML660052.1"/>
</dbReference>
<feature type="region of interest" description="Disordered" evidence="2">
    <location>
        <begin position="328"/>
        <end position="356"/>
    </location>
</feature>
<dbReference type="InterPro" id="IPR047657">
    <property type="entry name" value="PmbA"/>
</dbReference>
<evidence type="ECO:0000259" key="5">
    <source>
        <dbReference type="Pfam" id="PF19290"/>
    </source>
</evidence>
<dbReference type="InterPro" id="IPR036059">
    <property type="entry name" value="TldD/PmbA_sf"/>
</dbReference>
<dbReference type="GO" id="GO:0005829">
    <property type="term" value="C:cytosol"/>
    <property type="evidence" value="ECO:0007669"/>
    <property type="project" value="TreeGrafter"/>
</dbReference>
<gene>
    <name evidence="6" type="ORF">FKG95_02320</name>
</gene>
<feature type="domain" description="Metalloprotease TldD/E N-terminal" evidence="3">
    <location>
        <begin position="26"/>
        <end position="90"/>
    </location>
</feature>
<dbReference type="InterPro" id="IPR045569">
    <property type="entry name" value="Metalloprtase-TldD/E_C"/>
</dbReference>
<comment type="caution">
    <text evidence="6">The sequence shown here is derived from an EMBL/GenBank/DDBJ whole genome shotgun (WGS) entry which is preliminary data.</text>
</comment>
<sequence>MTTDSEALNLLEDLIKKAKALGADAADALVFESASLSHAQRLGQTERMEREESRDLGLRVFKGKRQAMVSSTDMKPETLNALAERAVAMAGEVPEDEYCGLADPELLATQIPEIEMFDPEEPSPDALIERARRCEEAARAVPGITNSEGAEAGWGSTRVALATSTGFAAAYGSSGHSVGVAVLGGEGSAMERDYDFSSAVFAEDLEDPAEIGRRAGERAVKRLNPQKPPTGQASVVFDPRVSGGLLRHLAGAINGAGIARGTSFLKDKLNQPVFAEGITIVDDPHRPRGLSSKPFDGEGVANKRRAIVENGRLTTWIMDLRSSRQLGLTTTGHASRGTSSPPSPSTTNLHMEAGSQSPEELMADIADGIYVTELMGMGVNGVTGDYSRGAAGFWIKNGVIAHPVSEATIAGNLKDMFLNLTPASDLTFRFGTNAPTLRIEGMTIAGA</sequence>
<dbReference type="SUPFAM" id="SSF111283">
    <property type="entry name" value="Putative modulator of DNA gyrase, PmbA/TldD"/>
    <property type="match status" value="1"/>
</dbReference>
<name>A0A545U1U2_9PROT</name>
<dbReference type="EMBL" id="VHSH01000001">
    <property type="protein sequence ID" value="TQV83447.1"/>
    <property type="molecule type" value="Genomic_DNA"/>
</dbReference>